<feature type="domain" description="AIG1-type G" evidence="5">
    <location>
        <begin position="129"/>
        <end position="187"/>
    </location>
</feature>
<evidence type="ECO:0000256" key="1">
    <source>
        <dbReference type="ARBA" id="ARBA00008535"/>
    </source>
</evidence>
<dbReference type="Gene3D" id="3.40.50.300">
    <property type="entry name" value="P-loop containing nucleotide triphosphate hydrolases"/>
    <property type="match status" value="2"/>
</dbReference>
<feature type="chain" id="PRO_5041253199" description="AIG1-type G domain-containing protein" evidence="4">
    <location>
        <begin position="29"/>
        <end position="365"/>
    </location>
</feature>
<dbReference type="GO" id="GO:0005829">
    <property type="term" value="C:cytosol"/>
    <property type="evidence" value="ECO:0007669"/>
    <property type="project" value="TreeGrafter"/>
</dbReference>
<feature type="domain" description="AIG1-type G" evidence="5">
    <location>
        <begin position="213"/>
        <end position="332"/>
    </location>
</feature>
<dbReference type="InterPro" id="IPR027417">
    <property type="entry name" value="P-loop_NTPase"/>
</dbReference>
<dbReference type="PROSITE" id="PS51257">
    <property type="entry name" value="PROKAR_LIPOPROTEIN"/>
    <property type="match status" value="1"/>
</dbReference>
<gene>
    <name evidence="6" type="ORF">QTO34_004820</name>
</gene>
<proteinExistence type="inferred from homology"/>
<evidence type="ECO:0000256" key="3">
    <source>
        <dbReference type="ARBA" id="ARBA00023134"/>
    </source>
</evidence>
<organism evidence="6 7">
    <name type="scientific">Cnephaeus nilssonii</name>
    <name type="common">Northern bat</name>
    <name type="synonym">Eptesicus nilssonii</name>
    <dbReference type="NCBI Taxonomy" id="3371016"/>
    <lineage>
        <taxon>Eukaryota</taxon>
        <taxon>Metazoa</taxon>
        <taxon>Chordata</taxon>
        <taxon>Craniata</taxon>
        <taxon>Vertebrata</taxon>
        <taxon>Euteleostomi</taxon>
        <taxon>Mammalia</taxon>
        <taxon>Eutheria</taxon>
        <taxon>Laurasiatheria</taxon>
        <taxon>Chiroptera</taxon>
        <taxon>Yangochiroptera</taxon>
        <taxon>Vespertilionidae</taxon>
        <taxon>Cnephaeus</taxon>
    </lineage>
</organism>
<dbReference type="Pfam" id="PF04548">
    <property type="entry name" value="AIG1"/>
    <property type="match status" value="2"/>
</dbReference>
<dbReference type="AlphaFoldDB" id="A0AA40LIX8"/>
<evidence type="ECO:0000313" key="6">
    <source>
        <dbReference type="EMBL" id="KAK1335236.1"/>
    </source>
</evidence>
<dbReference type="InterPro" id="IPR045058">
    <property type="entry name" value="GIMA/IAN/Toc"/>
</dbReference>
<feature type="signal peptide" evidence="4">
    <location>
        <begin position="1"/>
        <end position="28"/>
    </location>
</feature>
<reference evidence="6" key="1">
    <citation type="submission" date="2023-06" db="EMBL/GenBank/DDBJ databases">
        <title>Reference genome for the Northern bat (Eptesicus nilssonii), a most northern bat species.</title>
        <authorList>
            <person name="Laine V.N."/>
            <person name="Pulliainen A.T."/>
            <person name="Lilley T.M."/>
        </authorList>
    </citation>
    <scope>NUCLEOTIDE SEQUENCE</scope>
    <source>
        <strain evidence="6">BLF_Eptnil</strain>
        <tissue evidence="6">Kidney</tissue>
    </source>
</reference>
<keyword evidence="3" id="KW-0342">GTP-binding</keyword>
<keyword evidence="7" id="KW-1185">Reference proteome</keyword>
<accession>A0AA40LIX8</accession>
<comment type="similarity">
    <text evidence="1">Belongs to the TRAFAC class TrmE-Era-EngA-EngB-Septin-like GTPase superfamily. AIG1/Toc34/Toc159-like paraseptin GTPase family. IAN subfamily.</text>
</comment>
<sequence length="365" mass="40676">MFMGPRPLSTCICKLTAILFALIGCGRSGGSPLAMLDTVHVAPMTLSLRRQWWCELSFCTMAVLRNRRGLWGSELMSCHGPSKTGELGACLLRHQAFRKPPPCWRLLKGLVHQRTGTQLHRDQKRKRSLGPHVVLLVTELGRFTKEDQLVVRHLQEVFGVGVLAYTILVFTQKEDLDGGSLDNTVTPTSTFHSSLKKESNLQALAEKTAMNHVRDADTQREIANCILLTSPGPHSVLLVVPLGQYTKEEQKAMEKMLSMFGPKARRYMILLFTRKDDLDGMEFHDYLKEASEGIQDLIEQFKDCHCEFNNKATGAEQEAQRTQLLDLVQLIAVMVAAASQLAAAPLVGAVHNNGAFSGWWGRLLI</sequence>
<evidence type="ECO:0000313" key="7">
    <source>
        <dbReference type="Proteomes" id="UP001177744"/>
    </source>
</evidence>
<dbReference type="PANTHER" id="PTHR10903:SF182">
    <property type="entry name" value="GTPASE IMAP FAMILY MEMBER 4"/>
    <property type="match status" value="1"/>
</dbReference>
<dbReference type="GO" id="GO:0005525">
    <property type="term" value="F:GTP binding"/>
    <property type="evidence" value="ECO:0007669"/>
    <property type="project" value="UniProtKB-KW"/>
</dbReference>
<dbReference type="Proteomes" id="UP001177744">
    <property type="component" value="Unassembled WGS sequence"/>
</dbReference>
<evidence type="ECO:0000256" key="4">
    <source>
        <dbReference type="SAM" id="SignalP"/>
    </source>
</evidence>
<dbReference type="InterPro" id="IPR006703">
    <property type="entry name" value="G_AIG1"/>
</dbReference>
<keyword evidence="4" id="KW-0732">Signal</keyword>
<evidence type="ECO:0000256" key="2">
    <source>
        <dbReference type="ARBA" id="ARBA00022741"/>
    </source>
</evidence>
<name>A0AA40LIX8_CNENI</name>
<protein>
    <recommendedName>
        <fullName evidence="5">AIG1-type G domain-containing protein</fullName>
    </recommendedName>
</protein>
<keyword evidence="2" id="KW-0547">Nucleotide-binding</keyword>
<dbReference type="SUPFAM" id="SSF52540">
    <property type="entry name" value="P-loop containing nucleoside triphosphate hydrolases"/>
    <property type="match status" value="1"/>
</dbReference>
<dbReference type="PANTHER" id="PTHR10903">
    <property type="entry name" value="GTPASE, IMAP FAMILY MEMBER-RELATED"/>
    <property type="match status" value="1"/>
</dbReference>
<comment type="caution">
    <text evidence="6">The sequence shown here is derived from an EMBL/GenBank/DDBJ whole genome shotgun (WGS) entry which is preliminary data.</text>
</comment>
<evidence type="ECO:0000259" key="5">
    <source>
        <dbReference type="Pfam" id="PF04548"/>
    </source>
</evidence>
<dbReference type="EMBL" id="JAULJE010000014">
    <property type="protein sequence ID" value="KAK1335236.1"/>
    <property type="molecule type" value="Genomic_DNA"/>
</dbReference>